<dbReference type="PANTHER" id="PTHR10947:SF0">
    <property type="entry name" value="PHENYLALANINE--TRNA LIGASE BETA SUBUNIT"/>
    <property type="match status" value="1"/>
</dbReference>
<dbReference type="GO" id="GO:0009328">
    <property type="term" value="C:phenylalanine-tRNA ligase complex"/>
    <property type="evidence" value="ECO:0007669"/>
    <property type="project" value="TreeGrafter"/>
</dbReference>
<dbReference type="InterPro" id="IPR005147">
    <property type="entry name" value="tRNA_synthase_B5-dom"/>
</dbReference>
<evidence type="ECO:0000256" key="3">
    <source>
        <dbReference type="ARBA" id="ARBA00011209"/>
    </source>
</evidence>
<evidence type="ECO:0000256" key="15">
    <source>
        <dbReference type="HAMAP-Rule" id="MF_00283"/>
    </source>
</evidence>
<dbReference type="Gene3D" id="3.30.70.380">
    <property type="entry name" value="Ferrodoxin-fold anticodon-binding domain"/>
    <property type="match status" value="1"/>
</dbReference>
<comment type="subcellular location">
    <subcellularLocation>
        <location evidence="1 15">Cytoplasm</location>
    </subcellularLocation>
</comment>
<dbReference type="InterPro" id="IPR041616">
    <property type="entry name" value="PheRS_beta_core"/>
</dbReference>
<dbReference type="Pfam" id="PF03483">
    <property type="entry name" value="B3_4"/>
    <property type="match status" value="1"/>
</dbReference>
<comment type="similarity">
    <text evidence="2 15">Belongs to the phenylalanyl-tRNA synthetase beta subunit family. Type 1 subfamily.</text>
</comment>
<gene>
    <name evidence="15 20" type="primary">pheT</name>
    <name evidence="20" type="ORF">GCM10007276_03860</name>
</gene>
<dbReference type="SUPFAM" id="SSF56037">
    <property type="entry name" value="PheT/TilS domain"/>
    <property type="match status" value="1"/>
</dbReference>
<dbReference type="SMART" id="SM00873">
    <property type="entry name" value="B3_4"/>
    <property type="match status" value="1"/>
</dbReference>
<keyword evidence="7 15" id="KW-0479">Metal-binding</keyword>
<dbReference type="Gene3D" id="3.50.40.10">
    <property type="entry name" value="Phenylalanyl-trna Synthetase, Chain B, domain 3"/>
    <property type="match status" value="1"/>
</dbReference>
<name>A0A8J2VN03_9RHOB</name>
<evidence type="ECO:0000313" key="20">
    <source>
        <dbReference type="EMBL" id="GGE29837.1"/>
    </source>
</evidence>
<dbReference type="InterPro" id="IPR020825">
    <property type="entry name" value="Phe-tRNA_synthase-like_B3/B4"/>
</dbReference>
<dbReference type="GO" id="GO:0004826">
    <property type="term" value="F:phenylalanine-tRNA ligase activity"/>
    <property type="evidence" value="ECO:0007669"/>
    <property type="project" value="UniProtKB-UniRule"/>
</dbReference>
<dbReference type="AlphaFoldDB" id="A0A8J2VN03"/>
<dbReference type="InterPro" id="IPR005146">
    <property type="entry name" value="B3/B4_tRNA-bd"/>
</dbReference>
<sequence>MKFTLSWLKEHLATDAGLEKVADTLTHVGLEVEAIEDRGAQLAPFKVVHVIEAKPHPNADKLRVCRVDTGAGEVQVVCGAPNARTGMKAVFAPSGSTIPANGMVLKPTRIRDVESNGMLVSEREMGLSGEHDGIIEMPADAPVGQPFAPLMGVADPVIEIAVTPNRPDCLGVEGVARDLAAAEIGTLKTAPVNPVRGQFPCPTRVRRELPAGEEALCPAFALRLVRGVKNGPSPAWLQSRLKAIGLRPINCLVDITNFLTYDRARPLHVFDAAKISGDLVVRLAREGESLPALDGKIYELPADAVVIADETGVQSLAGIMGGEGSGCTEETVDVLIESALWDPENIARTGRRLGVHSDARHRFERGVDPAFTLPGLEAATKLILDLCGGEASEVVLEGEVPEPQKIIDFPYREVQRLTGLELQPVEMKHVLTALGFWVAGTGETVKVAAPTWRPDIHGKADIVEEVVRIVGLDKVTPIALPRAPEVPQPVLTLIQRRTRAAKRALAARGLVEAVTWSFVPKGHATAFGGGAAELALANPIAADLSDMRPSLLPGLAVAAQKNADRGYPDVALFEVGQVFSGDKPEDQFIAATGLRRGLATPEGTGRHWSGKPEPVDAFDAKADALALLTALGIDPSKVQVVSGGPEWFHPGRSGTLQMGPKLALGHFGELHPRVLQELDISGPLAAFEVILDRLPAPRSKPTKAKPPLDKSDFQPISRDFAFLVDRNVKAGDLIRAAQGADKQFITGVDVFDVYTGTGVPDGKASVALAVTLQPREKTLTDAEIEAIAGRVVSAVEKATGGTLRG</sequence>
<protein>
    <recommendedName>
        <fullName evidence="15">Phenylalanine--tRNA ligase beta subunit</fullName>
        <ecNumber evidence="15">6.1.1.20</ecNumber>
    </recommendedName>
    <alternativeName>
        <fullName evidence="15">Phenylalanyl-tRNA synthetase beta subunit</fullName>
        <shortName evidence="15">PheRS</shortName>
    </alternativeName>
</protein>
<feature type="binding site" evidence="15">
    <location>
        <position position="464"/>
    </location>
    <ligand>
        <name>Mg(2+)</name>
        <dbReference type="ChEBI" id="CHEBI:18420"/>
        <note>shared with alpha subunit</note>
    </ligand>
</feature>
<dbReference type="PROSITE" id="PS51447">
    <property type="entry name" value="FDX_ACB"/>
    <property type="match status" value="1"/>
</dbReference>
<evidence type="ECO:0000256" key="14">
    <source>
        <dbReference type="ARBA" id="ARBA00049255"/>
    </source>
</evidence>
<dbReference type="InterPro" id="IPR004532">
    <property type="entry name" value="Phe-tRNA-ligase_IIc_bsu_bact"/>
</dbReference>
<dbReference type="Gene3D" id="2.40.50.140">
    <property type="entry name" value="Nucleic acid-binding proteins"/>
    <property type="match status" value="1"/>
</dbReference>
<comment type="subunit">
    <text evidence="3 15">Tetramer of two alpha and two beta subunits.</text>
</comment>
<dbReference type="Gene3D" id="3.30.930.10">
    <property type="entry name" value="Bira Bifunctional Protein, Domain 2"/>
    <property type="match status" value="1"/>
</dbReference>
<dbReference type="GO" id="GO:0006432">
    <property type="term" value="P:phenylalanyl-tRNA aminoacylation"/>
    <property type="evidence" value="ECO:0007669"/>
    <property type="project" value="UniProtKB-UniRule"/>
</dbReference>
<dbReference type="CDD" id="cd02796">
    <property type="entry name" value="tRNA_bind_bactPheRS"/>
    <property type="match status" value="1"/>
</dbReference>
<dbReference type="SMART" id="SM00896">
    <property type="entry name" value="FDX-ACB"/>
    <property type="match status" value="1"/>
</dbReference>
<reference evidence="20" key="1">
    <citation type="journal article" date="2014" name="Int. J. Syst. Evol. Microbiol.">
        <title>Complete genome sequence of Corynebacterium casei LMG S-19264T (=DSM 44701T), isolated from a smear-ripened cheese.</title>
        <authorList>
            <consortium name="US DOE Joint Genome Institute (JGI-PGF)"/>
            <person name="Walter F."/>
            <person name="Albersmeier A."/>
            <person name="Kalinowski J."/>
            <person name="Ruckert C."/>
        </authorList>
    </citation>
    <scope>NUCLEOTIDE SEQUENCE</scope>
    <source>
        <strain evidence="20">CCM 7684</strain>
    </source>
</reference>
<keyword evidence="10 15" id="KW-0460">Magnesium</keyword>
<accession>A0A8J2VN03</accession>
<dbReference type="PROSITE" id="PS51483">
    <property type="entry name" value="B5"/>
    <property type="match status" value="1"/>
</dbReference>
<evidence type="ECO:0000256" key="1">
    <source>
        <dbReference type="ARBA" id="ARBA00004496"/>
    </source>
</evidence>
<dbReference type="Pfam" id="PF01588">
    <property type="entry name" value="tRNA_bind"/>
    <property type="match status" value="1"/>
</dbReference>
<organism evidence="20 21">
    <name type="scientific">Agaricicola taiwanensis</name>
    <dbReference type="NCBI Taxonomy" id="591372"/>
    <lineage>
        <taxon>Bacteria</taxon>
        <taxon>Pseudomonadati</taxon>
        <taxon>Pseudomonadota</taxon>
        <taxon>Alphaproteobacteria</taxon>
        <taxon>Rhodobacterales</taxon>
        <taxon>Paracoccaceae</taxon>
        <taxon>Agaricicola</taxon>
    </lineage>
</organism>
<dbReference type="EMBL" id="BMCP01000001">
    <property type="protein sequence ID" value="GGE29837.1"/>
    <property type="molecule type" value="Genomic_DNA"/>
</dbReference>
<keyword evidence="6 15" id="KW-0436">Ligase</keyword>
<dbReference type="Gene3D" id="3.30.56.10">
    <property type="match status" value="2"/>
</dbReference>
<dbReference type="SUPFAM" id="SSF54991">
    <property type="entry name" value="Anticodon-binding domain of PheRS"/>
    <property type="match status" value="1"/>
</dbReference>
<evidence type="ECO:0000313" key="21">
    <source>
        <dbReference type="Proteomes" id="UP000602745"/>
    </source>
</evidence>
<dbReference type="Pfam" id="PF17759">
    <property type="entry name" value="tRNA_synthFbeta"/>
    <property type="match status" value="1"/>
</dbReference>
<feature type="domain" description="FDX-ACB" evidence="18">
    <location>
        <begin position="711"/>
        <end position="804"/>
    </location>
</feature>
<dbReference type="GO" id="GO:0000287">
    <property type="term" value="F:magnesium ion binding"/>
    <property type="evidence" value="ECO:0007669"/>
    <property type="project" value="UniProtKB-UniRule"/>
</dbReference>
<evidence type="ECO:0000256" key="7">
    <source>
        <dbReference type="ARBA" id="ARBA00022723"/>
    </source>
</evidence>
<keyword evidence="21" id="KW-1185">Reference proteome</keyword>
<feature type="binding site" evidence="15">
    <location>
        <position position="461"/>
    </location>
    <ligand>
        <name>Mg(2+)</name>
        <dbReference type="ChEBI" id="CHEBI:18420"/>
        <note>shared with alpha subunit</note>
    </ligand>
</feature>
<dbReference type="InterPro" id="IPR009061">
    <property type="entry name" value="DNA-bd_dom_put_sf"/>
</dbReference>
<evidence type="ECO:0000256" key="9">
    <source>
        <dbReference type="ARBA" id="ARBA00022840"/>
    </source>
</evidence>
<dbReference type="InterPro" id="IPR045060">
    <property type="entry name" value="Phe-tRNA-ligase_IIc_bsu"/>
</dbReference>
<dbReference type="RefSeq" id="WP_188408015.1">
    <property type="nucleotide sequence ID" value="NZ_BMCP01000001.1"/>
</dbReference>
<evidence type="ECO:0000256" key="5">
    <source>
        <dbReference type="ARBA" id="ARBA00022555"/>
    </source>
</evidence>
<dbReference type="SUPFAM" id="SSF55681">
    <property type="entry name" value="Class II aaRS and biotin synthetases"/>
    <property type="match status" value="1"/>
</dbReference>
<dbReference type="CDD" id="cd00769">
    <property type="entry name" value="PheRS_beta_core"/>
    <property type="match status" value="1"/>
</dbReference>
<comment type="cofactor">
    <cofactor evidence="15">
        <name>Mg(2+)</name>
        <dbReference type="ChEBI" id="CHEBI:18420"/>
    </cofactor>
    <text evidence="15">Binds 2 magnesium ions per tetramer.</text>
</comment>
<keyword evidence="5 16" id="KW-0820">tRNA-binding</keyword>
<keyword evidence="11 16" id="KW-0694">RNA-binding</keyword>
<dbReference type="InterPro" id="IPR012340">
    <property type="entry name" value="NA-bd_OB-fold"/>
</dbReference>
<evidence type="ECO:0000259" key="18">
    <source>
        <dbReference type="PROSITE" id="PS51447"/>
    </source>
</evidence>
<evidence type="ECO:0000259" key="17">
    <source>
        <dbReference type="PROSITE" id="PS50886"/>
    </source>
</evidence>
<dbReference type="NCBIfam" id="TIGR00472">
    <property type="entry name" value="pheT_bact"/>
    <property type="match status" value="1"/>
</dbReference>
<dbReference type="InterPro" id="IPR033714">
    <property type="entry name" value="tRNA_bind_bactPheRS"/>
</dbReference>
<dbReference type="Pfam" id="PF03147">
    <property type="entry name" value="FDX-ACB"/>
    <property type="match status" value="1"/>
</dbReference>
<dbReference type="Pfam" id="PF03484">
    <property type="entry name" value="B5"/>
    <property type="match status" value="1"/>
</dbReference>
<feature type="domain" description="TRNA-binding" evidence="17">
    <location>
        <begin position="39"/>
        <end position="148"/>
    </location>
</feature>
<comment type="caution">
    <text evidence="20">The sequence shown here is derived from an EMBL/GenBank/DDBJ whole genome shotgun (WGS) entry which is preliminary data.</text>
</comment>
<evidence type="ECO:0000256" key="12">
    <source>
        <dbReference type="ARBA" id="ARBA00022917"/>
    </source>
</evidence>
<dbReference type="PROSITE" id="PS50886">
    <property type="entry name" value="TRBD"/>
    <property type="match status" value="1"/>
</dbReference>
<dbReference type="GO" id="GO:0000049">
    <property type="term" value="F:tRNA binding"/>
    <property type="evidence" value="ECO:0007669"/>
    <property type="project" value="UniProtKB-UniRule"/>
</dbReference>
<dbReference type="HAMAP" id="MF_00283">
    <property type="entry name" value="Phe_tRNA_synth_beta1"/>
    <property type="match status" value="1"/>
</dbReference>
<keyword evidence="8 15" id="KW-0547">Nucleotide-binding</keyword>
<feature type="binding site" evidence="15">
    <location>
        <position position="465"/>
    </location>
    <ligand>
        <name>Mg(2+)</name>
        <dbReference type="ChEBI" id="CHEBI:18420"/>
        <note>shared with alpha subunit</note>
    </ligand>
</feature>
<dbReference type="EC" id="6.1.1.20" evidence="15"/>
<dbReference type="InterPro" id="IPR036690">
    <property type="entry name" value="Fdx_antiC-bd_sf"/>
</dbReference>
<dbReference type="PANTHER" id="PTHR10947">
    <property type="entry name" value="PHENYLALANYL-TRNA SYNTHETASE BETA CHAIN AND LEUCINE-RICH REPEAT-CONTAINING PROTEIN 47"/>
    <property type="match status" value="1"/>
</dbReference>
<evidence type="ECO:0000256" key="4">
    <source>
        <dbReference type="ARBA" id="ARBA00022490"/>
    </source>
</evidence>
<reference evidence="20" key="2">
    <citation type="submission" date="2020-09" db="EMBL/GenBank/DDBJ databases">
        <authorList>
            <person name="Sun Q."/>
            <person name="Sedlacek I."/>
        </authorList>
    </citation>
    <scope>NUCLEOTIDE SEQUENCE</scope>
    <source>
        <strain evidence="20">CCM 7684</strain>
    </source>
</reference>
<dbReference type="Proteomes" id="UP000602745">
    <property type="component" value="Unassembled WGS sequence"/>
</dbReference>
<dbReference type="SUPFAM" id="SSF50249">
    <property type="entry name" value="Nucleic acid-binding proteins"/>
    <property type="match status" value="1"/>
</dbReference>
<dbReference type="SMART" id="SM00874">
    <property type="entry name" value="B5"/>
    <property type="match status" value="1"/>
</dbReference>
<feature type="domain" description="B5" evidence="19">
    <location>
        <begin position="402"/>
        <end position="477"/>
    </location>
</feature>
<evidence type="ECO:0000256" key="6">
    <source>
        <dbReference type="ARBA" id="ARBA00022598"/>
    </source>
</evidence>
<evidence type="ECO:0000256" key="16">
    <source>
        <dbReference type="PROSITE-ProRule" id="PRU00209"/>
    </source>
</evidence>
<evidence type="ECO:0000256" key="10">
    <source>
        <dbReference type="ARBA" id="ARBA00022842"/>
    </source>
</evidence>
<dbReference type="InterPro" id="IPR002547">
    <property type="entry name" value="tRNA-bd_dom"/>
</dbReference>
<keyword evidence="4 15" id="KW-0963">Cytoplasm</keyword>
<evidence type="ECO:0000256" key="2">
    <source>
        <dbReference type="ARBA" id="ARBA00008653"/>
    </source>
</evidence>
<evidence type="ECO:0000256" key="11">
    <source>
        <dbReference type="ARBA" id="ARBA00022884"/>
    </source>
</evidence>
<feature type="binding site" evidence="15">
    <location>
        <position position="455"/>
    </location>
    <ligand>
        <name>Mg(2+)</name>
        <dbReference type="ChEBI" id="CHEBI:18420"/>
        <note>shared with alpha subunit</note>
    </ligand>
</feature>
<evidence type="ECO:0000256" key="8">
    <source>
        <dbReference type="ARBA" id="ARBA00022741"/>
    </source>
</evidence>
<evidence type="ECO:0000259" key="19">
    <source>
        <dbReference type="PROSITE" id="PS51483"/>
    </source>
</evidence>
<comment type="catalytic activity">
    <reaction evidence="14 15">
        <text>tRNA(Phe) + L-phenylalanine + ATP = L-phenylalanyl-tRNA(Phe) + AMP + diphosphate + H(+)</text>
        <dbReference type="Rhea" id="RHEA:19413"/>
        <dbReference type="Rhea" id="RHEA-COMP:9668"/>
        <dbReference type="Rhea" id="RHEA-COMP:9699"/>
        <dbReference type="ChEBI" id="CHEBI:15378"/>
        <dbReference type="ChEBI" id="CHEBI:30616"/>
        <dbReference type="ChEBI" id="CHEBI:33019"/>
        <dbReference type="ChEBI" id="CHEBI:58095"/>
        <dbReference type="ChEBI" id="CHEBI:78442"/>
        <dbReference type="ChEBI" id="CHEBI:78531"/>
        <dbReference type="ChEBI" id="CHEBI:456215"/>
        <dbReference type="EC" id="6.1.1.20"/>
    </reaction>
</comment>
<keyword evidence="12 15" id="KW-0648">Protein biosynthesis</keyword>
<evidence type="ECO:0000256" key="13">
    <source>
        <dbReference type="ARBA" id="ARBA00023146"/>
    </source>
</evidence>
<dbReference type="InterPro" id="IPR005121">
    <property type="entry name" value="Fdx_antiC-bd"/>
</dbReference>
<proteinExistence type="inferred from homology"/>
<keyword evidence="9 15" id="KW-0067">ATP-binding</keyword>
<dbReference type="GO" id="GO:0005524">
    <property type="term" value="F:ATP binding"/>
    <property type="evidence" value="ECO:0007669"/>
    <property type="project" value="UniProtKB-UniRule"/>
</dbReference>
<dbReference type="InterPro" id="IPR045864">
    <property type="entry name" value="aa-tRNA-synth_II/BPL/LPL"/>
</dbReference>
<dbReference type="NCBIfam" id="NF045760">
    <property type="entry name" value="YtpR"/>
    <property type="match status" value="1"/>
</dbReference>
<keyword evidence="13 15" id="KW-0030">Aminoacyl-tRNA synthetase</keyword>
<dbReference type="SUPFAM" id="SSF46955">
    <property type="entry name" value="Putative DNA-binding domain"/>
    <property type="match status" value="1"/>
</dbReference>